<accession>W0FN27</accession>
<dbReference type="EMBL" id="KC246808">
    <property type="protein sequence ID" value="AHF24854.1"/>
    <property type="molecule type" value="Genomic_DNA"/>
</dbReference>
<protein>
    <submittedName>
        <fullName evidence="1">Uncharacterized protein</fullName>
    </submittedName>
</protein>
<name>W0FN27_9BACT</name>
<sequence>MAPNKCKCHKQRYTSDEAHAKALDKVIASTRTAPIVDCECRKRNRDHNQAPYQSIFMSSARLDVTIGHDTAQASADDCERTRLD</sequence>
<reference evidence="1" key="1">
    <citation type="journal article" date="2013" name="PLoS ONE">
        <title>Metagenomic insights into the carbohydrate-active enzymes carried by the microorganisms adhering to solid digesta in the rumen of cows.</title>
        <authorList>
            <person name="Wang L."/>
            <person name="Hatem A."/>
            <person name="Catalyurek U.V."/>
            <person name="Morrison M."/>
            <person name="Yu Z."/>
        </authorList>
    </citation>
    <scope>NUCLEOTIDE SEQUENCE</scope>
</reference>
<evidence type="ECO:0000313" key="1">
    <source>
        <dbReference type="EMBL" id="AHF24854.1"/>
    </source>
</evidence>
<dbReference type="AlphaFoldDB" id="W0FN27"/>
<proteinExistence type="predicted"/>
<organism evidence="1">
    <name type="scientific">uncultured bacterium Contig1491</name>
    <dbReference type="NCBI Taxonomy" id="1393439"/>
    <lineage>
        <taxon>Bacteria</taxon>
        <taxon>environmental samples</taxon>
    </lineage>
</organism>